<feature type="domain" description="MIP18 family-like" evidence="2">
    <location>
        <begin position="7"/>
        <end position="68"/>
    </location>
</feature>
<feature type="region of interest" description="Disordered" evidence="1">
    <location>
        <begin position="85"/>
        <end position="120"/>
    </location>
</feature>
<evidence type="ECO:0000259" key="2">
    <source>
        <dbReference type="Pfam" id="PF01883"/>
    </source>
</evidence>
<dbReference type="InterPro" id="IPR034904">
    <property type="entry name" value="FSCA_dom_sf"/>
</dbReference>
<reference evidence="3 4" key="1">
    <citation type="submission" date="2019-11" db="EMBL/GenBank/DDBJ databases">
        <title>Whole-genome sequence of Rhodoplanes serenus DSM 18633, type strain.</title>
        <authorList>
            <person name="Kyndt J.A."/>
            <person name="Meyer T.E."/>
        </authorList>
    </citation>
    <scope>NUCLEOTIDE SEQUENCE [LARGE SCALE GENOMIC DNA]</scope>
    <source>
        <strain evidence="3 4">DSM 18633</strain>
    </source>
</reference>
<accession>A0A9X5ASQ8</accession>
<organism evidence="3 4">
    <name type="scientific">Rhodoplanes serenus</name>
    <dbReference type="NCBI Taxonomy" id="200615"/>
    <lineage>
        <taxon>Bacteria</taxon>
        <taxon>Pseudomonadati</taxon>
        <taxon>Pseudomonadota</taxon>
        <taxon>Alphaproteobacteria</taxon>
        <taxon>Hyphomicrobiales</taxon>
        <taxon>Nitrobacteraceae</taxon>
        <taxon>Rhodoplanes</taxon>
    </lineage>
</organism>
<dbReference type="SUPFAM" id="SSF117916">
    <property type="entry name" value="Fe-S cluster assembly (FSCA) domain-like"/>
    <property type="match status" value="1"/>
</dbReference>
<dbReference type="Gene3D" id="3.30.300.130">
    <property type="entry name" value="Fe-S cluster assembly (FSCA)"/>
    <property type="match status" value="1"/>
</dbReference>
<evidence type="ECO:0000313" key="4">
    <source>
        <dbReference type="Proteomes" id="UP000438991"/>
    </source>
</evidence>
<proteinExistence type="predicted"/>
<comment type="caution">
    <text evidence="3">The sequence shown here is derived from an EMBL/GenBank/DDBJ whole genome shotgun (WGS) entry which is preliminary data.</text>
</comment>
<protein>
    <submittedName>
        <fullName evidence="3">DUF59 domain-containing protein</fullName>
    </submittedName>
</protein>
<dbReference type="RefSeq" id="WP_155480392.1">
    <property type="nucleotide sequence ID" value="NZ_WNKV01000012.1"/>
</dbReference>
<evidence type="ECO:0000256" key="1">
    <source>
        <dbReference type="SAM" id="MobiDB-lite"/>
    </source>
</evidence>
<dbReference type="EMBL" id="WNKV01000012">
    <property type="protein sequence ID" value="MTW17762.1"/>
    <property type="molecule type" value="Genomic_DNA"/>
</dbReference>
<name>A0A9X5ASQ8_9BRAD</name>
<dbReference type="Proteomes" id="UP000438991">
    <property type="component" value="Unassembled WGS sequence"/>
</dbReference>
<evidence type="ECO:0000313" key="3">
    <source>
        <dbReference type="EMBL" id="MTW17762.1"/>
    </source>
</evidence>
<dbReference type="AlphaFoldDB" id="A0A9X5ASQ8"/>
<sequence>MDDPHLLMALKDVLDPALGINIVDLGLVERARWTADGIEVEIALPPQCPASTPLLEQTRAVLDRRFPEARAIRIVRTERPWSLDRLTGPGLLALGSTDDDSDDPEPTIEASVLEAPGRSH</sequence>
<dbReference type="Pfam" id="PF01883">
    <property type="entry name" value="FeS_assembly_P"/>
    <property type="match status" value="1"/>
</dbReference>
<feature type="compositionally biased region" description="Acidic residues" evidence="1">
    <location>
        <begin position="97"/>
        <end position="106"/>
    </location>
</feature>
<dbReference type="InterPro" id="IPR002744">
    <property type="entry name" value="MIP18-like"/>
</dbReference>
<gene>
    <name evidence="3" type="ORF">GJ689_16265</name>
</gene>